<keyword evidence="1" id="KW-0812">Transmembrane</keyword>
<dbReference type="OrthoDB" id="2223488at2"/>
<gene>
    <name evidence="2" type="ORF">NITGR_160044</name>
</gene>
<proteinExistence type="predicted"/>
<keyword evidence="1" id="KW-1133">Transmembrane helix</keyword>
<dbReference type="Proteomes" id="UP000011704">
    <property type="component" value="Unassembled WGS sequence"/>
</dbReference>
<dbReference type="RefSeq" id="WP_005006437.1">
    <property type="nucleotide sequence ID" value="NZ_HG422173.1"/>
</dbReference>
<keyword evidence="3" id="KW-1185">Reference proteome</keyword>
<protein>
    <recommendedName>
        <fullName evidence="4">PEGA domain-containing protein</fullName>
    </recommendedName>
</protein>
<evidence type="ECO:0000313" key="2">
    <source>
        <dbReference type="EMBL" id="CCQ89734.1"/>
    </source>
</evidence>
<organism evidence="2 3">
    <name type="scientific">Nitrospina gracilis (strain 3/211)</name>
    <dbReference type="NCBI Taxonomy" id="1266370"/>
    <lineage>
        <taxon>Bacteria</taxon>
        <taxon>Pseudomonadati</taxon>
        <taxon>Nitrospinota/Tectimicrobiota group</taxon>
        <taxon>Nitrospinota</taxon>
        <taxon>Nitrospinia</taxon>
        <taxon>Nitrospinales</taxon>
        <taxon>Nitrospinaceae</taxon>
        <taxon>Nitrospina</taxon>
    </lineage>
</organism>
<comment type="caution">
    <text evidence="2">The sequence shown here is derived from an EMBL/GenBank/DDBJ whole genome shotgun (WGS) entry which is preliminary data.</text>
</comment>
<sequence length="150" mass="17290">METPRDADRRGQGTVLILRKARMSFFRRIWIHVNGEKHSKIAEDECIRIPLSVGQHTFRVSQDWCRSKPISMDVSAGEKTYLMCYSAIGKYGALSSIIFIIILPHKLFSLVEVSKEDFEAEKKDKYPAWKKTSLLIFCVLALGVFIFYLL</sequence>
<feature type="transmembrane region" description="Helical" evidence="1">
    <location>
        <begin position="91"/>
        <end position="111"/>
    </location>
</feature>
<accession>M1YVU3</accession>
<feature type="transmembrane region" description="Helical" evidence="1">
    <location>
        <begin position="132"/>
        <end position="149"/>
    </location>
</feature>
<evidence type="ECO:0008006" key="4">
    <source>
        <dbReference type="Google" id="ProtNLM"/>
    </source>
</evidence>
<evidence type="ECO:0000313" key="3">
    <source>
        <dbReference type="Proteomes" id="UP000011704"/>
    </source>
</evidence>
<dbReference type="HOGENOM" id="CLU_1738574_0_0_0"/>
<dbReference type="InParanoid" id="M1YVU3"/>
<keyword evidence="1" id="KW-0472">Membrane</keyword>
<dbReference type="STRING" id="1266370.NITGR_160044"/>
<name>M1YVU3_NITG3</name>
<dbReference type="AlphaFoldDB" id="M1YVU3"/>
<evidence type="ECO:0000256" key="1">
    <source>
        <dbReference type="SAM" id="Phobius"/>
    </source>
</evidence>
<dbReference type="EMBL" id="CAQJ01000018">
    <property type="protein sequence ID" value="CCQ89734.1"/>
    <property type="molecule type" value="Genomic_DNA"/>
</dbReference>
<reference evidence="2 3" key="1">
    <citation type="journal article" date="2013" name="Front. Microbiol.">
        <title>The genome of Nitrospina gracilis illuminates the metabolism and evolution of the major marine nitrite oxidizer.</title>
        <authorList>
            <person name="Luecker S."/>
            <person name="Nowka B."/>
            <person name="Rattei T."/>
            <person name="Spieck E."/>
            <person name="and Daims H."/>
        </authorList>
    </citation>
    <scope>NUCLEOTIDE SEQUENCE [LARGE SCALE GENOMIC DNA]</scope>
    <source>
        <strain evidence="2 3">3/211</strain>
    </source>
</reference>